<dbReference type="Proteomes" id="UP000831787">
    <property type="component" value="Chromosome"/>
</dbReference>
<dbReference type="InterPro" id="IPR003488">
    <property type="entry name" value="DprA"/>
</dbReference>
<organism evidence="3 4">
    <name type="scientific">Halobacillus salinarum</name>
    <dbReference type="NCBI Taxonomy" id="2932257"/>
    <lineage>
        <taxon>Bacteria</taxon>
        <taxon>Bacillati</taxon>
        <taxon>Bacillota</taxon>
        <taxon>Bacilli</taxon>
        <taxon>Bacillales</taxon>
        <taxon>Bacillaceae</taxon>
        <taxon>Halobacillus</taxon>
    </lineage>
</organism>
<gene>
    <name evidence="3" type="primary">dprA</name>
    <name evidence="3" type="ORF">MUN89_14050</name>
</gene>
<proteinExistence type="inferred from homology"/>
<dbReference type="SUPFAM" id="SSF102405">
    <property type="entry name" value="MCP/YpsA-like"/>
    <property type="match status" value="1"/>
</dbReference>
<feature type="domain" description="Smf/DprA SLOG" evidence="2">
    <location>
        <begin position="80"/>
        <end position="284"/>
    </location>
</feature>
<comment type="similarity">
    <text evidence="1">Belongs to the DprA/Smf family.</text>
</comment>
<dbReference type="Gene3D" id="3.40.50.450">
    <property type="match status" value="1"/>
</dbReference>
<name>A0ABY4EF30_9BACI</name>
<evidence type="ECO:0000259" key="2">
    <source>
        <dbReference type="Pfam" id="PF02481"/>
    </source>
</evidence>
<dbReference type="Pfam" id="PF02481">
    <property type="entry name" value="DNA_processg_A"/>
    <property type="match status" value="1"/>
</dbReference>
<evidence type="ECO:0000313" key="3">
    <source>
        <dbReference type="EMBL" id="UOQ43065.1"/>
    </source>
</evidence>
<dbReference type="InterPro" id="IPR057666">
    <property type="entry name" value="DrpA_SLOG"/>
</dbReference>
<dbReference type="PANTHER" id="PTHR43022">
    <property type="entry name" value="PROTEIN SMF"/>
    <property type="match status" value="1"/>
</dbReference>
<dbReference type="RefSeq" id="WP_244708425.1">
    <property type="nucleotide sequence ID" value="NZ_CP095073.1"/>
</dbReference>
<accession>A0ABY4EF30</accession>
<reference evidence="3 4" key="1">
    <citation type="submission" date="2022-04" db="EMBL/GenBank/DDBJ databases">
        <title>Halobacillus sp. isolated from saltern.</title>
        <authorList>
            <person name="Won M."/>
            <person name="Lee C.-M."/>
            <person name="Woen H.-Y."/>
            <person name="Kwon S.-W."/>
        </authorList>
    </citation>
    <scope>NUCLEOTIDE SEQUENCE [LARGE SCALE GENOMIC DNA]</scope>
    <source>
        <strain evidence="3 4">SSBR10-3</strain>
    </source>
</reference>
<sequence>MNEFRQRLIHLQAIPAVTRTLLRKIVKVDPQLVDIYSLSPEKISSTYLIKDQRARIIYKSLHDPNIMKKLDEILQPYSAVTLFDDNFPPLLQAIPDPPFVLYCFGNDELLHHDPSLSVVGTRTPSKDAYPSMEKILLPLVREGFLLVSGLARGIDQLAHSLAVNHNGKTIAVLGSGFKHIYPANDLSLVKKLSENQLIVSEYPPFTPPKKFHFPERNRIISGLTPATLVVEARERSGSLITVDQALEQGRDVFAMPGPVYRETSTGCNQLIQQGAQLVHSYHDLI</sequence>
<keyword evidence="4" id="KW-1185">Reference proteome</keyword>
<evidence type="ECO:0000313" key="4">
    <source>
        <dbReference type="Proteomes" id="UP000831787"/>
    </source>
</evidence>
<evidence type="ECO:0000256" key="1">
    <source>
        <dbReference type="ARBA" id="ARBA00006525"/>
    </source>
</evidence>
<dbReference type="NCBIfam" id="TIGR00732">
    <property type="entry name" value="dprA"/>
    <property type="match status" value="1"/>
</dbReference>
<protein>
    <submittedName>
        <fullName evidence="3">DNA-processing protein DprA</fullName>
    </submittedName>
</protein>
<dbReference type="EMBL" id="CP095073">
    <property type="protein sequence ID" value="UOQ43065.1"/>
    <property type="molecule type" value="Genomic_DNA"/>
</dbReference>
<dbReference type="PANTHER" id="PTHR43022:SF1">
    <property type="entry name" value="PROTEIN SMF"/>
    <property type="match status" value="1"/>
</dbReference>